<dbReference type="Proteomes" id="UP000194218">
    <property type="component" value="Chromosome"/>
</dbReference>
<dbReference type="PANTHER" id="PTHR34216">
    <property type="match status" value="1"/>
</dbReference>
<dbReference type="PANTHER" id="PTHR34216:SF3">
    <property type="entry name" value="POLY-BETA-1,6-N-ACETYL-D-GLUCOSAMINE N-DEACETYLASE"/>
    <property type="match status" value="1"/>
</dbReference>
<evidence type="ECO:0000256" key="1">
    <source>
        <dbReference type="ARBA" id="ARBA00004613"/>
    </source>
</evidence>
<dbReference type="EMBL" id="CP021121">
    <property type="protein sequence ID" value="ARQ72553.1"/>
    <property type="molecule type" value="Genomic_DNA"/>
</dbReference>
<evidence type="ECO:0000256" key="4">
    <source>
        <dbReference type="SAM" id="SignalP"/>
    </source>
</evidence>
<dbReference type="InterPro" id="IPR002509">
    <property type="entry name" value="NODB_dom"/>
</dbReference>
<comment type="subcellular location">
    <subcellularLocation>
        <location evidence="1">Secreted</location>
    </subcellularLocation>
</comment>
<accession>A0A1W7D634</accession>
<feature type="chain" id="PRO_5012484435" description="NodB homology domain-containing protein" evidence="4">
    <location>
        <begin position="22"/>
        <end position="461"/>
    </location>
</feature>
<reference evidence="6 7" key="1">
    <citation type="submission" date="2017-05" db="EMBL/GenBank/DDBJ databases">
        <title>Complete genome sequence of Streptomyces sp. SCSIO 03032 revealed the diverse biosynthetic pathways for its bioactive secondary metabolites.</title>
        <authorList>
            <person name="Ma L."/>
            <person name="Zhu Y."/>
            <person name="Zhang W."/>
            <person name="Zhang G."/>
            <person name="Tian X."/>
            <person name="Zhang S."/>
            <person name="Zhang C."/>
        </authorList>
    </citation>
    <scope>NUCLEOTIDE SEQUENCE [LARGE SCALE GENOMIC DNA]</scope>
    <source>
        <strain evidence="6 7">SCSIO 03032</strain>
    </source>
</reference>
<keyword evidence="7" id="KW-1185">Reference proteome</keyword>
<gene>
    <name evidence="6" type="ORF">CAG99_21695</name>
</gene>
<sequence length="461" mass="48931">MLRAGLGLAAAAVLAAPFAAAWHLHEPRDPVAAQDDAPESAADPARIAAWRAAGAGLPERAAPVVLAYHDIGPGESPYTVRPERLDAHLAALTAAGYRTLTAAEFTAWAEGGPLPPRGVLLTFDDGTRGLWVHADPVLRRHGAHGSAFLITGRVGRHRPYYLSWEEIARMRASGRWDFQSHSHDLHDRQPGGAPATGAREDIGRSLAAFAEHGLPRPELFSYPYSDERGFPEELIRDTFAAALTNQAERPLPPSRRSAAGGRFERFEVLATTTADALVREVARRTPVPPGGDLLADPGRWLAADREPPGPGELPGGGPHRPAAGRHQYASYAPYASADWDDYTVRAEVSGLTAGGATFGLTARVGGASPVEIRVSHHRVRIVENGTTRAEGALPRRTSHRLDVTVRGGRTTVVADGRVRLTSTARAEPGTGGVAVSASRAGPDVPWPVLDALRVAPAARDA</sequence>
<name>A0A1W7D634_9ACTN</name>
<dbReference type="InterPro" id="IPR051398">
    <property type="entry name" value="Polysacch_Deacetylase"/>
</dbReference>
<dbReference type="SUPFAM" id="SSF88713">
    <property type="entry name" value="Glycoside hydrolase/deacetylase"/>
    <property type="match status" value="1"/>
</dbReference>
<dbReference type="CDD" id="cd10918">
    <property type="entry name" value="CE4_NodB_like_5s_6s"/>
    <property type="match status" value="1"/>
</dbReference>
<feature type="signal peptide" evidence="4">
    <location>
        <begin position="1"/>
        <end position="21"/>
    </location>
</feature>
<dbReference type="GO" id="GO:0016810">
    <property type="term" value="F:hydrolase activity, acting on carbon-nitrogen (but not peptide) bonds"/>
    <property type="evidence" value="ECO:0007669"/>
    <property type="project" value="InterPro"/>
</dbReference>
<evidence type="ECO:0000256" key="2">
    <source>
        <dbReference type="ARBA" id="ARBA00022729"/>
    </source>
</evidence>
<organism evidence="6 7">
    <name type="scientific">Streptomyces marincola</name>
    <dbReference type="NCBI Taxonomy" id="2878388"/>
    <lineage>
        <taxon>Bacteria</taxon>
        <taxon>Bacillati</taxon>
        <taxon>Actinomycetota</taxon>
        <taxon>Actinomycetes</taxon>
        <taxon>Kitasatosporales</taxon>
        <taxon>Streptomycetaceae</taxon>
        <taxon>Streptomyces</taxon>
    </lineage>
</organism>
<dbReference type="GO" id="GO:0005975">
    <property type="term" value="P:carbohydrate metabolic process"/>
    <property type="evidence" value="ECO:0007669"/>
    <property type="project" value="InterPro"/>
</dbReference>
<keyword evidence="2 4" id="KW-0732">Signal</keyword>
<proteinExistence type="predicted"/>
<protein>
    <recommendedName>
        <fullName evidence="5">NodB homology domain-containing protein</fullName>
    </recommendedName>
</protein>
<dbReference type="Gene3D" id="2.60.120.560">
    <property type="entry name" value="Exo-inulinase, domain 1"/>
    <property type="match status" value="1"/>
</dbReference>
<dbReference type="InterPro" id="IPR011330">
    <property type="entry name" value="Glyco_hydro/deAcase_b/a-brl"/>
</dbReference>
<evidence type="ECO:0000313" key="7">
    <source>
        <dbReference type="Proteomes" id="UP000194218"/>
    </source>
</evidence>
<evidence type="ECO:0000256" key="3">
    <source>
        <dbReference type="SAM" id="MobiDB-lite"/>
    </source>
</evidence>
<feature type="domain" description="NodB homology" evidence="5">
    <location>
        <begin position="117"/>
        <end position="224"/>
    </location>
</feature>
<evidence type="ECO:0000313" key="6">
    <source>
        <dbReference type="EMBL" id="ARQ72553.1"/>
    </source>
</evidence>
<dbReference type="KEGG" id="smao:CAG99_21695"/>
<evidence type="ECO:0000259" key="5">
    <source>
        <dbReference type="PROSITE" id="PS51677"/>
    </source>
</evidence>
<dbReference type="Pfam" id="PF01522">
    <property type="entry name" value="Polysacc_deac_1"/>
    <property type="match status" value="1"/>
</dbReference>
<dbReference type="Gene3D" id="3.20.20.370">
    <property type="entry name" value="Glycoside hydrolase/deacetylase"/>
    <property type="match status" value="1"/>
</dbReference>
<dbReference type="AlphaFoldDB" id="A0A1W7D634"/>
<dbReference type="GO" id="GO:0005576">
    <property type="term" value="C:extracellular region"/>
    <property type="evidence" value="ECO:0007669"/>
    <property type="project" value="UniProtKB-SubCell"/>
</dbReference>
<dbReference type="PROSITE" id="PS51677">
    <property type="entry name" value="NODB"/>
    <property type="match status" value="1"/>
</dbReference>
<feature type="region of interest" description="Disordered" evidence="3">
    <location>
        <begin position="285"/>
        <end position="324"/>
    </location>
</feature>